<dbReference type="RefSeq" id="WP_204038385.1">
    <property type="nucleotide sequence ID" value="NZ_BOPC01000132.1"/>
</dbReference>
<gene>
    <name evidence="2" type="ORF">Vqi01_58590</name>
</gene>
<evidence type="ECO:0000313" key="3">
    <source>
        <dbReference type="Proteomes" id="UP000653076"/>
    </source>
</evidence>
<protein>
    <recommendedName>
        <fullName evidence="1">Abortive phage infection protein C-terminal domain-containing protein</fullName>
    </recommendedName>
</protein>
<dbReference type="EMBL" id="BOPC01000132">
    <property type="protein sequence ID" value="GIJ30697.1"/>
    <property type="molecule type" value="Genomic_DNA"/>
</dbReference>
<comment type="caution">
    <text evidence="2">The sequence shown here is derived from an EMBL/GenBank/DDBJ whole genome shotgun (WGS) entry which is preliminary data.</text>
</comment>
<proteinExistence type="predicted"/>
<keyword evidence="3" id="KW-1185">Reference proteome</keyword>
<dbReference type="InterPro" id="IPR018891">
    <property type="entry name" value="AIPR_C"/>
</dbReference>
<dbReference type="Proteomes" id="UP000653076">
    <property type="component" value="Unassembled WGS sequence"/>
</dbReference>
<accession>A0ABQ4JMG2</accession>
<feature type="domain" description="Abortive phage infection protein C-terminal" evidence="1">
    <location>
        <begin position="112"/>
        <end position="363"/>
    </location>
</feature>
<name>A0ABQ4JMG2_9ACTN</name>
<reference evidence="2 3" key="1">
    <citation type="submission" date="2021-01" db="EMBL/GenBank/DDBJ databases">
        <title>Whole genome shotgun sequence of Verrucosispora qiuiae NBRC 106684.</title>
        <authorList>
            <person name="Komaki H."/>
            <person name="Tamura T."/>
        </authorList>
    </citation>
    <scope>NUCLEOTIDE SEQUENCE [LARGE SCALE GENOMIC DNA]</scope>
    <source>
        <strain evidence="2 3">NBRC 106684</strain>
    </source>
</reference>
<evidence type="ECO:0000259" key="1">
    <source>
        <dbReference type="Pfam" id="PF10592"/>
    </source>
</evidence>
<sequence length="464" mass="52457">MFDTPETIKASEPVYVIATATKTQRLLELYQESKRSSRKFYDTLMAEGRLLVVDGPELLRTLQSVYRKSFEVPSELLLKAVTDWLKVKNVRLGVVTGGELIRLYDTHGDGLFFENIRSFLGLERNQDRESVNRRIVKTVEIHPEKMLERNNGITIRASKVRSTGSGALKLENASIVNGCQTTMCIVASRDQVEDTLLVPVKVIESAESWQVAHSANYQNRVRQIDLDLARYLRPQLVQRAAARMGIAVKPDASQGVTDLIATISDMQITYEDTKAFYKGVFSERPTNVFDNNYNKLQTSVLDVIYEHEDLSDKVFEALFGLSGAGRKGREESVRVYSSTENKYFQRFQKPEYNAYISLLAAGAVAGVNLAKREHSANAEAERLLGFLAAAKEVAEVKTQEFVDAYLMSYELLSEAAFASITAESGDALVSQEMWRKITQTPYESYYNTLRMRMQGELARRQRQL</sequence>
<dbReference type="Pfam" id="PF10592">
    <property type="entry name" value="AIPR"/>
    <property type="match status" value="1"/>
</dbReference>
<organism evidence="2 3">
    <name type="scientific">Micromonospora qiuiae</name>
    <dbReference type="NCBI Taxonomy" id="502268"/>
    <lineage>
        <taxon>Bacteria</taxon>
        <taxon>Bacillati</taxon>
        <taxon>Actinomycetota</taxon>
        <taxon>Actinomycetes</taxon>
        <taxon>Micromonosporales</taxon>
        <taxon>Micromonosporaceae</taxon>
        <taxon>Micromonospora</taxon>
    </lineage>
</organism>
<evidence type="ECO:0000313" key="2">
    <source>
        <dbReference type="EMBL" id="GIJ30697.1"/>
    </source>
</evidence>